<dbReference type="InterPro" id="IPR036013">
    <property type="entry name" value="Band_7/SPFH_dom_sf"/>
</dbReference>
<dbReference type="AlphaFoldDB" id="A0A9J5YQ69"/>
<accession>A0A9J5YQ69</accession>
<evidence type="ECO:0000313" key="1">
    <source>
        <dbReference type="EMBL" id="KAG5602625.1"/>
    </source>
</evidence>
<protein>
    <submittedName>
        <fullName evidence="1">Uncharacterized protein</fullName>
    </submittedName>
</protein>
<name>A0A9J5YQ69_SOLCO</name>
<dbReference type="OrthoDB" id="434619at2759"/>
<comment type="caution">
    <text evidence="1">The sequence shown here is derived from an EMBL/GenBank/DDBJ whole genome shotgun (WGS) entry which is preliminary data.</text>
</comment>
<dbReference type="EMBL" id="JACXVP010000006">
    <property type="protein sequence ID" value="KAG5602625.1"/>
    <property type="molecule type" value="Genomic_DNA"/>
</dbReference>
<dbReference type="Proteomes" id="UP000824120">
    <property type="component" value="Chromosome 6"/>
</dbReference>
<keyword evidence="2" id="KW-1185">Reference proteome</keyword>
<reference evidence="1 2" key="1">
    <citation type="submission" date="2020-09" db="EMBL/GenBank/DDBJ databases">
        <title>De no assembly of potato wild relative species, Solanum commersonii.</title>
        <authorList>
            <person name="Cho K."/>
        </authorList>
    </citation>
    <scope>NUCLEOTIDE SEQUENCE [LARGE SCALE GENOMIC DNA]</scope>
    <source>
        <strain evidence="1">LZ3.2</strain>
        <tissue evidence="1">Leaf</tissue>
    </source>
</reference>
<dbReference type="SUPFAM" id="SSF117892">
    <property type="entry name" value="Band 7/SPFH domain"/>
    <property type="match status" value="1"/>
</dbReference>
<proteinExistence type="predicted"/>
<organism evidence="1 2">
    <name type="scientific">Solanum commersonii</name>
    <name type="common">Commerson's wild potato</name>
    <name type="synonym">Commerson's nightshade</name>
    <dbReference type="NCBI Taxonomy" id="4109"/>
    <lineage>
        <taxon>Eukaryota</taxon>
        <taxon>Viridiplantae</taxon>
        <taxon>Streptophyta</taxon>
        <taxon>Embryophyta</taxon>
        <taxon>Tracheophyta</taxon>
        <taxon>Spermatophyta</taxon>
        <taxon>Magnoliopsida</taxon>
        <taxon>eudicotyledons</taxon>
        <taxon>Gunneridae</taxon>
        <taxon>Pentapetalae</taxon>
        <taxon>asterids</taxon>
        <taxon>lamiids</taxon>
        <taxon>Solanales</taxon>
        <taxon>Solanaceae</taxon>
        <taxon>Solanoideae</taxon>
        <taxon>Solaneae</taxon>
        <taxon>Solanum</taxon>
    </lineage>
</organism>
<sequence length="104" mass="12322">MCMPIRSRKRLFRYLTRLPLLETMLAFRLMVFSISSTEQPSCVEWGIAWLFHNLISLMIAQSFEERDTLNDKIVLAINDVVKDWGLKCLRYEISLLVGLEQLWR</sequence>
<gene>
    <name evidence="1" type="ORF">H5410_033995</name>
</gene>
<evidence type="ECO:0000313" key="2">
    <source>
        <dbReference type="Proteomes" id="UP000824120"/>
    </source>
</evidence>